<protein>
    <submittedName>
        <fullName evidence="1">AkaM</fullName>
    </submittedName>
</protein>
<evidence type="ECO:0000313" key="1">
    <source>
        <dbReference type="PDB" id="9IQ3"/>
    </source>
</evidence>
<keyword evidence="1" id="KW-0002">3D-structure</keyword>
<dbReference type="PDB" id="9IQ3">
    <property type="method" value="X-ray"/>
    <property type="resolution" value="2.50 A"/>
    <property type="chains" value="A/B/C/D=1-128"/>
</dbReference>
<name>A0AC62AEJ2_9ACTN</name>
<reference evidence="1" key="1">
    <citation type="submission" date="2024-07" db="PDB data bank">
        <title>Tandem Michael addition and Knoevenagel condensation catalyzed by NTF2-Like Enzymes as iminium catalysis.</title>
        <authorList>
            <person name="Liu C.L."/>
            <person name="Zhang B."/>
            <person name="Ge H.M."/>
        </authorList>
    </citation>
    <scope>X-RAY CRYSTALLOGRAPHY (2.50 ANGSTROMS)</scope>
</reference>
<accession>A0AC62AEJ2</accession>
<sequence length="128" mass="14482">MSKEVVSLFFQASHDNDVETAMSCFAEDGIWVDPTGKVYERNEIKEYLVQQIGVLEDFHSQGVSVNYFDMVEAPDGRVYIGASVKAADGTEIRRFLDVFEMRDGKIAVKDVFGKQKLAAALEHHHHHH</sequence>
<organism evidence="1">
    <name type="scientific">Streptomyces sp. NPS-554</name>
    <dbReference type="NCBI Taxonomy" id="664878"/>
    <lineage>
        <taxon>Bacteria</taxon>
        <taxon>Bacillati</taxon>
        <taxon>Actinomycetota</taxon>
        <taxon>Actinomycetes</taxon>
        <taxon>Kitasatosporales</taxon>
        <taxon>Streptomycetaceae</taxon>
        <taxon>Streptomyces</taxon>
    </lineage>
</organism>
<proteinExistence type="evidence at protein level"/>